<evidence type="ECO:0000313" key="1">
    <source>
        <dbReference type="Proteomes" id="UP000695007"/>
    </source>
</evidence>
<dbReference type="GeneID" id="105361457"/>
<sequence length="111" mass="12781">MPKYMELSPTSAPGQGEEDCLYPISPQMLPSGRPYVQPHPLTQTQLYTITKPPSLCSYPLPIFHEFLKQLDHNPATIPIFQNYYYNTLPFARDSSPQIYQSSRNMSTEQRL</sequence>
<dbReference type="KEGG" id="csol:105361457"/>
<accession>A0AAJ6YF54</accession>
<organism evidence="1 2">
    <name type="scientific">Ceratosolen solmsi marchali</name>
    <dbReference type="NCBI Taxonomy" id="326594"/>
    <lineage>
        <taxon>Eukaryota</taxon>
        <taxon>Metazoa</taxon>
        <taxon>Ecdysozoa</taxon>
        <taxon>Arthropoda</taxon>
        <taxon>Hexapoda</taxon>
        <taxon>Insecta</taxon>
        <taxon>Pterygota</taxon>
        <taxon>Neoptera</taxon>
        <taxon>Endopterygota</taxon>
        <taxon>Hymenoptera</taxon>
        <taxon>Apocrita</taxon>
        <taxon>Proctotrupomorpha</taxon>
        <taxon>Chalcidoidea</taxon>
        <taxon>Agaonidae</taxon>
        <taxon>Agaoninae</taxon>
        <taxon>Ceratosolen</taxon>
    </lineage>
</organism>
<gene>
    <name evidence="2" type="primary">LOC105361457</name>
</gene>
<proteinExistence type="predicted"/>
<evidence type="ECO:0000313" key="2">
    <source>
        <dbReference type="RefSeq" id="XP_011496939.1"/>
    </source>
</evidence>
<reference evidence="2" key="1">
    <citation type="submission" date="2025-08" db="UniProtKB">
        <authorList>
            <consortium name="RefSeq"/>
        </authorList>
    </citation>
    <scope>IDENTIFICATION</scope>
</reference>
<name>A0AAJ6YF54_9HYME</name>
<keyword evidence="1" id="KW-1185">Reference proteome</keyword>
<dbReference type="Proteomes" id="UP000695007">
    <property type="component" value="Unplaced"/>
</dbReference>
<protein>
    <submittedName>
        <fullName evidence="2">Uncharacterized protein LOC105361457</fullName>
    </submittedName>
</protein>
<dbReference type="RefSeq" id="XP_011496939.1">
    <property type="nucleotide sequence ID" value="XM_011498637.1"/>
</dbReference>
<dbReference type="AlphaFoldDB" id="A0AAJ6YF54"/>